<dbReference type="RefSeq" id="WP_016503578.1">
    <property type="nucleotide sequence ID" value="NZ_AMSD01000001.1"/>
</dbReference>
<dbReference type="InterPro" id="IPR020055">
    <property type="entry name" value="Ribosomal_bL25_short"/>
</dbReference>
<proteinExistence type="inferred from homology"/>
<dbReference type="SUPFAM" id="SSF50715">
    <property type="entry name" value="Ribosomal protein L25-like"/>
    <property type="match status" value="1"/>
</dbReference>
<dbReference type="GO" id="GO:0003735">
    <property type="term" value="F:structural constituent of ribosome"/>
    <property type="evidence" value="ECO:0007669"/>
    <property type="project" value="InterPro"/>
</dbReference>
<dbReference type="Pfam" id="PF01386">
    <property type="entry name" value="Ribosomal_L25p"/>
    <property type="match status" value="1"/>
</dbReference>
<dbReference type="NCBIfam" id="NF004612">
    <property type="entry name" value="PRK05943.1"/>
    <property type="match status" value="1"/>
</dbReference>
<dbReference type="HAMAP" id="MF_01336">
    <property type="entry name" value="Ribosomal_bL25"/>
    <property type="match status" value="1"/>
</dbReference>
<dbReference type="GO" id="GO:0022625">
    <property type="term" value="C:cytosolic large ribosomal subunit"/>
    <property type="evidence" value="ECO:0007669"/>
    <property type="project" value="TreeGrafter"/>
</dbReference>
<dbReference type="FunFam" id="2.40.240.10:FF:000002">
    <property type="entry name" value="50S ribosomal protein L25"/>
    <property type="match status" value="1"/>
</dbReference>
<dbReference type="InterPro" id="IPR020930">
    <property type="entry name" value="Ribosomal_uL5_bac-type"/>
</dbReference>
<comment type="subunit">
    <text evidence="5">Part of the 50S ribosomal subunit; part of the 5S rRNA/L5/L18/L25 subcomplex. Contacts the 5S rRNA. Binds to the 5S rRNA independently of L5 and L18.</text>
</comment>
<dbReference type="AlphaFoldDB" id="S3DJC8"/>
<dbReference type="eggNOG" id="COG1825">
    <property type="taxonomic scope" value="Bacteria"/>
</dbReference>
<dbReference type="STRING" id="28176.CF66_2177"/>
<evidence type="ECO:0000313" key="8">
    <source>
        <dbReference type="Proteomes" id="UP000053688"/>
    </source>
</evidence>
<organism evidence="7 8">
    <name type="scientific">Candidatus Photodesmus katoptron Akat1</name>
    <dbReference type="NCBI Taxonomy" id="1236703"/>
    <lineage>
        <taxon>Bacteria</taxon>
        <taxon>Pseudomonadati</taxon>
        <taxon>Pseudomonadota</taxon>
        <taxon>Gammaproteobacteria</taxon>
        <taxon>Vibrionales</taxon>
        <taxon>Vibrionaceae</taxon>
        <taxon>Candidatus Photodesmus</taxon>
    </lineage>
</organism>
<evidence type="ECO:0000256" key="1">
    <source>
        <dbReference type="ARBA" id="ARBA00022730"/>
    </source>
</evidence>
<keyword evidence="4 5" id="KW-0687">Ribonucleoprotein</keyword>
<reference evidence="7 8" key="1">
    <citation type="journal article" date="2014" name="Environ. Microbiol.">
        <title>Genomic signatures of obligate host dependence in the luminous bacterial symbiont of a vertebrate.</title>
        <authorList>
            <person name="Hendry T.A."/>
            <person name="de Wet J.R."/>
            <person name="Dunlap P.V."/>
        </authorList>
    </citation>
    <scope>NUCLEOTIDE SEQUENCE [LARGE SCALE GENOMIC DNA]</scope>
    <source>
        <strain evidence="7 8">Akat1</strain>
    </source>
</reference>
<keyword evidence="3 5" id="KW-0689">Ribosomal protein</keyword>
<dbReference type="PANTHER" id="PTHR33284:SF1">
    <property type="entry name" value="RIBOSOMAL PROTEIN L25_GLN-TRNA SYNTHETASE, ANTI-CODON-BINDING DOMAIN-CONTAINING PROTEIN"/>
    <property type="match status" value="1"/>
</dbReference>
<evidence type="ECO:0000256" key="2">
    <source>
        <dbReference type="ARBA" id="ARBA00022884"/>
    </source>
</evidence>
<evidence type="ECO:0000259" key="6">
    <source>
        <dbReference type="Pfam" id="PF01386"/>
    </source>
</evidence>
<evidence type="ECO:0000256" key="3">
    <source>
        <dbReference type="ARBA" id="ARBA00022980"/>
    </source>
</evidence>
<keyword evidence="2 5" id="KW-0694">RNA-binding</keyword>
<protein>
    <recommendedName>
        <fullName evidence="5">Large ribosomal subunit protein bL25</fullName>
    </recommendedName>
</protein>
<dbReference type="EMBL" id="AMSD01000001">
    <property type="protein sequence ID" value="EPE37780.1"/>
    <property type="molecule type" value="Genomic_DNA"/>
</dbReference>
<dbReference type="Gene3D" id="2.40.240.10">
    <property type="entry name" value="Ribosomal Protein L25, Chain P"/>
    <property type="match status" value="1"/>
</dbReference>
<dbReference type="GO" id="GO:0006412">
    <property type="term" value="P:translation"/>
    <property type="evidence" value="ECO:0007669"/>
    <property type="project" value="UniProtKB-UniRule"/>
</dbReference>
<gene>
    <name evidence="5" type="primary">rplY</name>
    <name evidence="7" type="ORF">O1U_0242</name>
</gene>
<evidence type="ECO:0000256" key="5">
    <source>
        <dbReference type="HAMAP-Rule" id="MF_01336"/>
    </source>
</evidence>
<comment type="caution">
    <text evidence="7">The sequence shown here is derived from an EMBL/GenBank/DDBJ whole genome shotgun (WGS) entry which is preliminary data.</text>
</comment>
<dbReference type="CDD" id="cd00495">
    <property type="entry name" value="Ribosomal_L25_TL5_CTC"/>
    <property type="match status" value="1"/>
</dbReference>
<dbReference type="InterPro" id="IPR011035">
    <property type="entry name" value="Ribosomal_bL25/Gln-tRNA_synth"/>
</dbReference>
<keyword evidence="1 5" id="KW-0699">rRNA-binding</keyword>
<name>S3DJC8_9GAMM</name>
<accession>S3DJC8</accession>
<keyword evidence="8" id="KW-1185">Reference proteome</keyword>
<dbReference type="GO" id="GO:0008097">
    <property type="term" value="F:5S rRNA binding"/>
    <property type="evidence" value="ECO:0007669"/>
    <property type="project" value="InterPro"/>
</dbReference>
<dbReference type="InterPro" id="IPR029751">
    <property type="entry name" value="Ribosomal_L25_dom"/>
</dbReference>
<comment type="similarity">
    <text evidence="5">Belongs to the bacterial ribosomal protein bL25 family.</text>
</comment>
<dbReference type="InterPro" id="IPR020056">
    <property type="entry name" value="Rbsml_bL25/Gln-tRNA_synth_N"/>
</dbReference>
<evidence type="ECO:0000313" key="7">
    <source>
        <dbReference type="EMBL" id="EPE37780.1"/>
    </source>
</evidence>
<sequence>MKLEGVVRAELGKSASRRLRQSGQFPAVIYGSEFPPVSIALIHSDVINQIDKFSFHISIILAIGSENIKVRLKDIQHHPFKPKIEHMDFIRI</sequence>
<dbReference type="Proteomes" id="UP000053688">
    <property type="component" value="Unassembled WGS sequence"/>
</dbReference>
<evidence type="ECO:0000256" key="4">
    <source>
        <dbReference type="ARBA" id="ARBA00023274"/>
    </source>
</evidence>
<feature type="domain" description="Large ribosomal subunit protein bL25 L25" evidence="6">
    <location>
        <begin position="3"/>
        <end position="89"/>
    </location>
</feature>
<comment type="function">
    <text evidence="5">This is one of the proteins that binds to the 5S RNA in the ribosome where it forms part of the central protuberance.</text>
</comment>
<dbReference type="PANTHER" id="PTHR33284">
    <property type="entry name" value="RIBOSOMAL PROTEIN L25/GLN-TRNA SYNTHETASE, ANTI-CODON-BINDING DOMAIN-CONTAINING PROTEIN"/>
    <property type="match status" value="1"/>
</dbReference>